<name>A0AAW9JTV1_CARML</name>
<dbReference type="Pfam" id="PF04865">
    <property type="entry name" value="Baseplate_J"/>
    <property type="match status" value="1"/>
</dbReference>
<dbReference type="PANTHER" id="PTHR37829:SF3">
    <property type="entry name" value="PROTEIN JAYE-RELATED"/>
    <property type="match status" value="1"/>
</dbReference>
<evidence type="ECO:0000313" key="2">
    <source>
        <dbReference type="EMBL" id="MDZ5758044.1"/>
    </source>
</evidence>
<dbReference type="AlphaFoldDB" id="A0AAW9JTV1"/>
<proteinExistence type="predicted"/>
<organism evidence="2 3">
    <name type="scientific">Carnobacterium maltaromaticum</name>
    <name type="common">Carnobacterium piscicola</name>
    <dbReference type="NCBI Taxonomy" id="2751"/>
    <lineage>
        <taxon>Bacteria</taxon>
        <taxon>Bacillati</taxon>
        <taxon>Bacillota</taxon>
        <taxon>Bacilli</taxon>
        <taxon>Lactobacillales</taxon>
        <taxon>Carnobacteriaceae</taxon>
        <taxon>Carnobacterium</taxon>
    </lineage>
</organism>
<evidence type="ECO:0000313" key="3">
    <source>
        <dbReference type="Proteomes" id="UP001290462"/>
    </source>
</evidence>
<dbReference type="InterPro" id="IPR052399">
    <property type="entry name" value="Phage_Baseplate_Assmbl_Protein"/>
</dbReference>
<evidence type="ECO:0000259" key="1">
    <source>
        <dbReference type="Pfam" id="PF04865"/>
    </source>
</evidence>
<protein>
    <submittedName>
        <fullName evidence="2">Baseplate J/gp47 family protein</fullName>
    </submittedName>
</protein>
<dbReference type="Proteomes" id="UP001290462">
    <property type="component" value="Unassembled WGS sequence"/>
</dbReference>
<comment type="caution">
    <text evidence="2">The sequence shown here is derived from an EMBL/GenBank/DDBJ whole genome shotgun (WGS) entry which is preliminary data.</text>
</comment>
<accession>A0AAW9JTV1</accession>
<reference evidence="2" key="1">
    <citation type="submission" date="2023-08" db="EMBL/GenBank/DDBJ databases">
        <title>Genomic characterization of piscicolin 126 produced by Carnobacterium maltaromaticum CM22 strain isolated from salmon (Salmo salar).</title>
        <authorList>
            <person name="Gonzalez-Gragera E."/>
            <person name="Garcia-Lopez J.D."/>
            <person name="Teso-Perez C."/>
            <person name="Gimenez-Hernandez I."/>
            <person name="Peralta-Sanchez J.M."/>
            <person name="Valdivia E."/>
            <person name="Montalban-Lopez M."/>
            <person name="Martin-Platero A.M."/>
            <person name="Banos A."/>
            <person name="Martinez-Bueno M."/>
        </authorList>
    </citation>
    <scope>NUCLEOTIDE SEQUENCE</scope>
    <source>
        <strain evidence="2">CM22</strain>
    </source>
</reference>
<feature type="domain" description="Baseplate protein J-like barrel" evidence="1">
    <location>
        <begin position="95"/>
        <end position="175"/>
    </location>
</feature>
<dbReference type="EMBL" id="JAVBVO010000003">
    <property type="protein sequence ID" value="MDZ5758044.1"/>
    <property type="molecule type" value="Genomic_DNA"/>
</dbReference>
<sequence>MFNEKGLKILTYSELLDEMEQKSKELFGEDINTRSYTPLGIILRIYAWFLSVVWQVVEKVYFSGFIKSSEGIQLDRHGGNRNIVRNPETESTVFLKVIGSPGFQLKLGSFFETKEGIRFFTIEKAILDVEGQASVEAVSVGKGALNNVAANTITVISEPVEQLISVNNLSEAVGGIDEESDLAYRQRLIKGNLAQNNATVDAIISKVSNVSGVISVQVNVNNTMTEKDGIPPKAINVLAVGGNDTEIGKMIFNTIGAGVGTSGEINYLATGLDGNKHEIRFSKAITKIVYMKIQIQTSNLFPVEGIQLIKDSIIEYVGGSTSDEKYHNGLGLSETLIYTKLFRPIYEVPGVLNSTVQIGLDPEVLASSDIVPPIKTILITSLEAIEVINSVE</sequence>
<dbReference type="RefSeq" id="WP_322808624.1">
    <property type="nucleotide sequence ID" value="NZ_JAVBVO010000003.1"/>
</dbReference>
<gene>
    <name evidence="2" type="ORF">RAK27_05175</name>
</gene>
<dbReference type="PANTHER" id="PTHR37829">
    <property type="entry name" value="PHAGE-LIKE ELEMENT PBSX PROTEIN XKDT"/>
    <property type="match status" value="1"/>
</dbReference>
<dbReference type="InterPro" id="IPR006949">
    <property type="entry name" value="Barrel_Baseplate_J-like"/>
</dbReference>